<evidence type="ECO:0000313" key="3">
    <source>
        <dbReference type="Proteomes" id="UP000310458"/>
    </source>
</evidence>
<dbReference type="Proteomes" id="UP000310458">
    <property type="component" value="Unassembled WGS sequence"/>
</dbReference>
<comment type="caution">
    <text evidence="2">The sequence shown here is derived from an EMBL/GenBank/DDBJ whole genome shotgun (WGS) entry which is preliminary data.</text>
</comment>
<dbReference type="Pfam" id="PF12728">
    <property type="entry name" value="HTH_17"/>
    <property type="match status" value="1"/>
</dbReference>
<evidence type="ECO:0000259" key="1">
    <source>
        <dbReference type="Pfam" id="PF12728"/>
    </source>
</evidence>
<proteinExistence type="predicted"/>
<accession>A0A5R9B6R6</accession>
<dbReference type="RefSeq" id="WP_138254359.1">
    <property type="nucleotide sequence ID" value="NZ_VAVZ01000076.1"/>
</dbReference>
<dbReference type="EMBL" id="VAVZ01000076">
    <property type="protein sequence ID" value="TLP92122.1"/>
    <property type="molecule type" value="Genomic_DNA"/>
</dbReference>
<name>A0A5R9B6R6_9MICC</name>
<sequence length="59" mass="6986">MPRRFQTFPEVAEKLAASDQRIRALLRYGDLEGVQIGGRGQWRIEDVKLEEYIERMYAE</sequence>
<dbReference type="OrthoDB" id="5524782at2"/>
<organism evidence="2 3">
    <name type="scientific">Nesterenkonia salmonea</name>
    <dbReference type="NCBI Taxonomy" id="1804987"/>
    <lineage>
        <taxon>Bacteria</taxon>
        <taxon>Bacillati</taxon>
        <taxon>Actinomycetota</taxon>
        <taxon>Actinomycetes</taxon>
        <taxon>Micrococcales</taxon>
        <taxon>Micrococcaceae</taxon>
        <taxon>Nesterenkonia</taxon>
    </lineage>
</organism>
<dbReference type="InterPro" id="IPR041657">
    <property type="entry name" value="HTH_17"/>
</dbReference>
<feature type="domain" description="Helix-turn-helix" evidence="1">
    <location>
        <begin position="7"/>
        <end position="55"/>
    </location>
</feature>
<reference evidence="2 3" key="1">
    <citation type="submission" date="2019-05" db="EMBL/GenBank/DDBJ databases">
        <title>Nesterenkonia sp. GY074 isolated from the Southern Atlantic Ocean.</title>
        <authorList>
            <person name="Zhang G."/>
        </authorList>
    </citation>
    <scope>NUCLEOTIDE SEQUENCE [LARGE SCALE GENOMIC DNA]</scope>
    <source>
        <strain evidence="2 3">GY074</strain>
    </source>
</reference>
<protein>
    <submittedName>
        <fullName evidence="2">Helix-turn-helix domain-containing protein</fullName>
    </submittedName>
</protein>
<evidence type="ECO:0000313" key="2">
    <source>
        <dbReference type="EMBL" id="TLP92122.1"/>
    </source>
</evidence>
<keyword evidence="3" id="KW-1185">Reference proteome</keyword>
<gene>
    <name evidence="2" type="ORF">FEF26_15085</name>
</gene>
<dbReference type="AlphaFoldDB" id="A0A5R9B6R6"/>